<proteinExistence type="predicted"/>
<reference evidence="2 3" key="1">
    <citation type="submission" date="2017-11" db="EMBL/GenBank/DDBJ databases">
        <title>Sequencing the genomes of 1000 actinobacteria strains.</title>
        <authorList>
            <person name="Klenk H.-P."/>
        </authorList>
    </citation>
    <scope>NUCLEOTIDE SEQUENCE [LARGE SCALE GENOMIC DNA]</scope>
    <source>
        <strain evidence="2 3">DSM 44104</strain>
    </source>
</reference>
<dbReference type="EMBL" id="PHUJ01000003">
    <property type="protein sequence ID" value="PKB29242.1"/>
    <property type="molecule type" value="Genomic_DNA"/>
</dbReference>
<dbReference type="InterPro" id="IPR007410">
    <property type="entry name" value="LpqE-like"/>
</dbReference>
<dbReference type="InterPro" id="IPR036182">
    <property type="entry name" value="PCuAC_sf"/>
</dbReference>
<comment type="caution">
    <text evidence="2">The sequence shown here is derived from an EMBL/GenBank/DDBJ whole genome shotgun (WGS) entry which is preliminary data.</text>
</comment>
<evidence type="ECO:0000313" key="3">
    <source>
        <dbReference type="Proteomes" id="UP000232453"/>
    </source>
</evidence>
<dbReference type="Pfam" id="PF04314">
    <property type="entry name" value="PCuAC"/>
    <property type="match status" value="1"/>
</dbReference>
<feature type="signal peptide" evidence="1">
    <location>
        <begin position="1"/>
        <end position="31"/>
    </location>
</feature>
<name>A0AA44ZMY1_PSEA5</name>
<gene>
    <name evidence="2" type="ORF">ATL51_0871</name>
</gene>
<dbReference type="Gene3D" id="2.60.40.1890">
    <property type="entry name" value="PCu(A)C copper chaperone"/>
    <property type="match status" value="1"/>
</dbReference>
<sequence length="180" mass="17898">MDGARNGEPGHMRRTAPALLALFLLTGCGTAAPTIDLDDPMGTAGDAATSIGAIDIRDAAIAPADDAEGEIAHPAGSDVGLRLVAVNNGDAADRLVSASSPLAEDVDVSGEQSLLGGATLLVGDTGSAVPAGAASVTRATVTLDDLRQALSVGPTYPVTLTFERAGSVTVELPVDNPDGR</sequence>
<accession>A0AA44ZMY1</accession>
<evidence type="ECO:0008006" key="4">
    <source>
        <dbReference type="Google" id="ProtNLM"/>
    </source>
</evidence>
<organism evidence="2 3">
    <name type="scientific">Pseudonocardia alni</name>
    <name type="common">Amycolata alni</name>
    <dbReference type="NCBI Taxonomy" id="33907"/>
    <lineage>
        <taxon>Bacteria</taxon>
        <taxon>Bacillati</taxon>
        <taxon>Actinomycetota</taxon>
        <taxon>Actinomycetes</taxon>
        <taxon>Pseudonocardiales</taxon>
        <taxon>Pseudonocardiaceae</taxon>
        <taxon>Pseudonocardia</taxon>
    </lineage>
</organism>
<dbReference type="SUPFAM" id="SSF110087">
    <property type="entry name" value="DR1885-like metal-binding protein"/>
    <property type="match status" value="1"/>
</dbReference>
<dbReference type="Proteomes" id="UP000232453">
    <property type="component" value="Unassembled WGS sequence"/>
</dbReference>
<dbReference type="AlphaFoldDB" id="A0AA44ZMY1"/>
<protein>
    <recommendedName>
        <fullName evidence="4">Copper(I)-binding protein</fullName>
    </recommendedName>
</protein>
<evidence type="ECO:0000313" key="2">
    <source>
        <dbReference type="EMBL" id="PKB29242.1"/>
    </source>
</evidence>
<dbReference type="PROSITE" id="PS51257">
    <property type="entry name" value="PROKAR_LIPOPROTEIN"/>
    <property type="match status" value="1"/>
</dbReference>
<feature type="chain" id="PRO_5041385223" description="Copper(I)-binding protein" evidence="1">
    <location>
        <begin position="32"/>
        <end position="180"/>
    </location>
</feature>
<evidence type="ECO:0000256" key="1">
    <source>
        <dbReference type="SAM" id="SignalP"/>
    </source>
</evidence>
<keyword evidence="1" id="KW-0732">Signal</keyword>